<sequence>MNPRIIIFGFFSLAGGFGFAQQKYLEPPGSAKELFASRPMPRVSLSPNRRHLLIAEGHRFRRIQDLASRVVALAGVRINPFNNASASPAYFVRIEIKEVSGKKFPLKLPTSPKRFSLPVWAPDGKRFAFLQYNRAEVSLWVGETATRQIKKVPGVKINATLSLPFQWMPDSEGILCLTIPASRGQAPKSQQSPSGPVVQETGPNEAAVPAYSDLLRNAHDEKLFEYYLTSQLTLVGARKMRRTKLGRPSVFARYDISPDGRYV</sequence>
<dbReference type="AlphaFoldDB" id="A0A382VEX5"/>
<accession>A0A382VEX5</accession>
<keyword evidence="2" id="KW-0645">Protease</keyword>
<feature type="non-terminal residue" evidence="3">
    <location>
        <position position="263"/>
    </location>
</feature>
<dbReference type="InterPro" id="IPR011659">
    <property type="entry name" value="WD40"/>
</dbReference>
<keyword evidence="1" id="KW-0378">Hydrolase</keyword>
<dbReference type="InterPro" id="IPR011042">
    <property type="entry name" value="6-blade_b-propeller_TolB-like"/>
</dbReference>
<dbReference type="PANTHER" id="PTHR42776">
    <property type="entry name" value="SERINE PEPTIDASE S9 FAMILY MEMBER"/>
    <property type="match status" value="1"/>
</dbReference>
<evidence type="ECO:0000256" key="1">
    <source>
        <dbReference type="ARBA" id="ARBA00022801"/>
    </source>
</evidence>
<protein>
    <recommendedName>
        <fullName evidence="4">Dipeptidylpeptidase IV N-terminal domain-containing protein</fullName>
    </recommendedName>
</protein>
<reference evidence="3" key="1">
    <citation type="submission" date="2018-05" db="EMBL/GenBank/DDBJ databases">
        <authorList>
            <person name="Lanie J.A."/>
            <person name="Ng W.-L."/>
            <person name="Kazmierczak K.M."/>
            <person name="Andrzejewski T.M."/>
            <person name="Davidsen T.M."/>
            <person name="Wayne K.J."/>
            <person name="Tettelin H."/>
            <person name="Glass J.I."/>
            <person name="Rusch D."/>
            <person name="Podicherti R."/>
            <person name="Tsui H.-C.T."/>
            <person name="Winkler M.E."/>
        </authorList>
    </citation>
    <scope>NUCLEOTIDE SEQUENCE</scope>
</reference>
<evidence type="ECO:0000256" key="2">
    <source>
        <dbReference type="ARBA" id="ARBA00022825"/>
    </source>
</evidence>
<evidence type="ECO:0000313" key="3">
    <source>
        <dbReference type="EMBL" id="SVD44585.1"/>
    </source>
</evidence>
<dbReference type="Gene3D" id="2.120.10.30">
    <property type="entry name" value="TolB, C-terminal domain"/>
    <property type="match status" value="1"/>
</dbReference>
<dbReference type="EMBL" id="UINC01151153">
    <property type="protein sequence ID" value="SVD44585.1"/>
    <property type="molecule type" value="Genomic_DNA"/>
</dbReference>
<dbReference type="GO" id="GO:0004252">
    <property type="term" value="F:serine-type endopeptidase activity"/>
    <property type="evidence" value="ECO:0007669"/>
    <property type="project" value="TreeGrafter"/>
</dbReference>
<dbReference type="Pfam" id="PF07676">
    <property type="entry name" value="PD40"/>
    <property type="match status" value="1"/>
</dbReference>
<keyword evidence="2" id="KW-0720">Serine protease</keyword>
<name>A0A382VEX5_9ZZZZ</name>
<dbReference type="SUPFAM" id="SSF82171">
    <property type="entry name" value="DPP6 N-terminal domain-like"/>
    <property type="match status" value="1"/>
</dbReference>
<proteinExistence type="predicted"/>
<dbReference type="PANTHER" id="PTHR42776:SF28">
    <property type="entry name" value="GLUTAMYL ENDOPEPTIDASE, CHLOROPLASTIC-RELATED"/>
    <property type="match status" value="1"/>
</dbReference>
<organism evidence="3">
    <name type="scientific">marine metagenome</name>
    <dbReference type="NCBI Taxonomy" id="408172"/>
    <lineage>
        <taxon>unclassified sequences</taxon>
        <taxon>metagenomes</taxon>
        <taxon>ecological metagenomes</taxon>
    </lineage>
</organism>
<gene>
    <name evidence="3" type="ORF">METZ01_LOCUS397439</name>
</gene>
<evidence type="ECO:0008006" key="4">
    <source>
        <dbReference type="Google" id="ProtNLM"/>
    </source>
</evidence>